<comment type="function">
    <text evidence="13">DNA-dependent RNA polymerase catalyzes the transcription of DNA into RNA using the four ribonucleoside triphosphates as substrates. Largest and catalytic core component of RNA polymerase III which synthesizes small RNAs, such as 5S rRNA and tRNAs. Forms the polymerase active center together with the second largest subunit. A single-stranded DNA template strand of the promoter is positioned within the central active site cleft of Pol III. A bridging helix emanates from RPC1 and crosses the cleft near the catalytic site and is thought to promote translocation of Pol III by acting as a ratchet that moves the RNA-DNA hybrid through the active site by switching from straight to bent conformations at each step of nucleotide addition.</text>
</comment>
<dbReference type="GO" id="GO:0006351">
    <property type="term" value="P:DNA-templated transcription"/>
    <property type="evidence" value="ECO:0007669"/>
    <property type="project" value="InterPro"/>
</dbReference>
<evidence type="ECO:0000313" key="18">
    <source>
        <dbReference type="EMBL" id="OUS42231.1"/>
    </source>
</evidence>
<dbReference type="GO" id="GO:0003899">
    <property type="term" value="F:DNA-directed RNA polymerase activity"/>
    <property type="evidence" value="ECO:0007669"/>
    <property type="project" value="UniProtKB-EC"/>
</dbReference>
<dbReference type="InterPro" id="IPR006592">
    <property type="entry name" value="RNA_pol_N"/>
</dbReference>
<dbReference type="FunFam" id="1.10.274.100:FF:000008">
    <property type="entry name" value="DNA-directed RNA polymerase subunit"/>
    <property type="match status" value="1"/>
</dbReference>
<keyword evidence="16" id="KW-1133">Transmembrane helix</keyword>
<keyword evidence="16" id="KW-0812">Transmembrane</keyword>
<dbReference type="Pfam" id="PF04998">
    <property type="entry name" value="RNA_pol_Rpb1_5"/>
    <property type="match status" value="1"/>
</dbReference>
<gene>
    <name evidence="18" type="ORF">BE221DRAFT_196506</name>
</gene>
<keyword evidence="10 14" id="KW-0804">Transcription</keyword>
<dbReference type="GO" id="GO:0046872">
    <property type="term" value="F:metal ion binding"/>
    <property type="evidence" value="ECO:0007669"/>
    <property type="project" value="UniProtKB-KW"/>
</dbReference>
<dbReference type="eggNOG" id="KOG0261">
    <property type="taxonomic scope" value="Eukaryota"/>
</dbReference>
<name>A0A1Y5HYA1_OSTTA</name>
<evidence type="ECO:0000256" key="14">
    <source>
        <dbReference type="RuleBase" id="RU004279"/>
    </source>
</evidence>
<keyword evidence="16" id="KW-0472">Membrane</keyword>
<sequence>MSRDGERERLLAVPSTSSAVATDDERCRTDASASTDESLASSWSLRTRRSRSSLALAVTASIIFAIACGFASHGTSSARRGRDAARVTALGVGPDGDAVDVLDVDEFEAMDEYLADLGLHGHGRRRERVRERMFERGDGAASAFAGWMERERGEAEEKARAVMPNDDVVWMVRTAETCNAAMDSEGKWVPRTTEERLDLDWFHTSAVERVREHGEQTSSRLRHSPAHREGMKFNACPNIVHVGAEYTSDAWPSLVRQLGYAQGLRGATSSAAETLEQVSKNPRGPNFVLAGRDVPSFSALMRVFNNVKGHDGRTLARSQSMMMVASVRDPLERAIEAYLQYGVAQRGWTPTVENFDAFMFGEYGRPAHVMNIQFKILAANKLVNRTLSAKSELGRDITDEEIVSVLDAYDIVSTPEYELAAQLFLKHMLYHVVSVRQLLSAPEVGYAKLDPFGFKRFRVDDVATVLPRAILDHIKNATFVKRFNRLNALDRKLHEGAKARLLRMWSEHRVVGDYVEWRDIVRQWVFPRLELTSGYRNASELSHSNPRVAKNCPVHDEKNCSLAFERDAPAILDDEKLRHADEGCLFENQGCFAREMNNLGLDHYKITRDGRGKTRLTMQHTERLYGIEQVAKCAEEAFVSNIRFCHANESTFGSGIVGPTMAAMSDRVYVLCAAGSCENTCYPSIWRDRLRVVDGSRVDTCLNLTDKETHFHRATLSHGAIVAHARQSNLPHVAIVEGDAKFVDPTESSYDVQRSITSVRRLLQETKMSERSAFTIIRLGYRAWEFERGAGKTACPHGCGCRFSPSEGKAAYCVVTRAQCDLRGSHAYIIGRDVYDLILEPVLVKHPRESRVIDFNVLQRFPQQVVMSPMLAVQSSAVGDFLGERDQLTVADAFTHTCAEAPADAAAIEFTKIPFAPASTPRKIRSVKFSLMSSSEIARAGVFHVFERNLYQMPQRTPMVNGILDPRMGTTDKRGGECATCRGSMVDCAGHFGYIKLELPVFHIGYFKNIISVLQCVCKGCSRILLNEDDQGTFLKRYRNPRLELTQRRLLYKKLTEKCKRCRICPHCGDYNGVTKRAGQTLKIVHEKYSKNPALLEEFLKEFETALKYNEQLRASLPKVQDDLNPIRVLSILQRITDQDCELLDIADRPEHLLLTHLPVPPCCIRPSVEMDGVSGSNEDDITMKLIQIIEVNNVLRQGLEKGLTINNLMENWDFLQIQCAMYINSELPGLSLQYQGPGKPLRGFVQRLKGKQGRFRGNLSGKRVDFSARTVISPDPNLGIDEVGIPIYIAKTMTYPEVVNRHNIAMLRERVRNGMAEHPGANFVKFASGGMQYLKYGDRRKIASELRFGDIVERHLHDGDILLFNRQPSLHKMSIMAHKARVMPCRTLRLNECVCTPYNADFDGDEMNIHCPQTEEARAEAMQLMGVHHNLCTPKNGEILVAATQDFLTAAFLLTAKDVFFDRSQVGQLVAYMGDALLSVDLPTPAIVKPIEMWTGKQIFGMLIRPKASDQIFVNLEVAEKLYNKKDKTMCPDDGYVCIQNSEIMAGRLGKATLGSGNKNGLFYVLNIEYGPVAAADAMNRLAKLSARWLGTRGFSIGIDDVSPAAELEAEKQRRIEDGYATCDQRIASYEKGTLPLQAGCNAEETLEAEVLGVLSSVREAAGNACLQALPRHNAPLIMALCGSKGSTINISQMVACVGQQAVSGSRPPDGFAHRSLPHFKRGEKTPAAKGFVANSFYSGMRPTEFFFHTMAGREGLVDTAVKTAETGYMSRRLMKALEDLSLSYDGTVRNSMGGIVQLRYGDDGMEPTLMESENAQPIEFKRCLMNVKGLHPARGEAPVTKAVLHAALAKFKKENKLLNTGDEADGQELVYGGGISELFFRQMSEFITSEIESPSDGGAVISESQLNTFLDVCMQKYNAKRIEPGTAVGAVGAQSIGEPGTQMTLKTFHFAGVASMNITLGVPRIKEIINASKSISTPIISASLMSDRDVKAARVVKGRVEKTTLGEICSDAGIVVRSHEVYLELVLDLEAINQLQLDVTIHTARTAVLAAPKLKLKPQHVLIAGPNVLHVLPTEESLVEGKALFALQHMRLAIPGVIVQGIPSVGRAVINDKGDGTYNLLVEGINLQAVMGIDGVKGIETTTNNVMECERTLGIEAARACIIKEIDDTMRAHGMSIDNRHSMLLADVMTYKGEVLGITRFGMAKMKDSVLMLASFEKTTDHLFDAALHGRTDYIDGVSECIIMGIPMPIGTGMFRLQHRAMKLEVDIDMEREDGTEKLITTVVPEELEELPKRPPLLLQGGYCRPIEA</sequence>
<dbReference type="Gene3D" id="2.40.40.20">
    <property type="match status" value="1"/>
</dbReference>
<dbReference type="FunFam" id="2.40.40.20:FF:000019">
    <property type="entry name" value="DNA-directed RNA polymerase II subunit RPB1"/>
    <property type="match status" value="1"/>
</dbReference>
<dbReference type="Pfam" id="PF04997">
    <property type="entry name" value="RNA_pol_Rpb1_1"/>
    <property type="match status" value="1"/>
</dbReference>
<evidence type="ECO:0000256" key="3">
    <source>
        <dbReference type="ARBA" id="ARBA00011206"/>
    </source>
</evidence>
<dbReference type="PANTHER" id="PTHR48446:SF1">
    <property type="entry name" value="DNA-DIRECTED RNA POLYMERASE SUBUNIT BETA' N-TERMINAL SECTION"/>
    <property type="match status" value="1"/>
</dbReference>
<dbReference type="InterPro" id="IPR035697">
    <property type="entry name" value="RNAP_III_RPC1_N"/>
</dbReference>
<dbReference type="Pfam" id="PF00623">
    <property type="entry name" value="RNA_pol_Rpb1_2"/>
    <property type="match status" value="1"/>
</dbReference>
<dbReference type="Gene3D" id="1.10.274.100">
    <property type="entry name" value="RNA polymerase Rpb1, domain 3"/>
    <property type="match status" value="1"/>
</dbReference>
<dbReference type="GO" id="GO:0000428">
    <property type="term" value="C:DNA-directed RNA polymerase complex"/>
    <property type="evidence" value="ECO:0007669"/>
    <property type="project" value="UniProtKB-KW"/>
</dbReference>
<evidence type="ECO:0000256" key="16">
    <source>
        <dbReference type="SAM" id="Phobius"/>
    </source>
</evidence>
<dbReference type="Gene3D" id="1.10.150.390">
    <property type="match status" value="1"/>
</dbReference>
<comment type="catalytic activity">
    <reaction evidence="12 14">
        <text>RNA(n) + a ribonucleoside 5'-triphosphate = RNA(n+1) + diphosphate</text>
        <dbReference type="Rhea" id="RHEA:21248"/>
        <dbReference type="Rhea" id="RHEA-COMP:14527"/>
        <dbReference type="Rhea" id="RHEA-COMP:17342"/>
        <dbReference type="ChEBI" id="CHEBI:33019"/>
        <dbReference type="ChEBI" id="CHEBI:61557"/>
        <dbReference type="ChEBI" id="CHEBI:140395"/>
        <dbReference type="EC" id="2.7.7.6"/>
    </reaction>
</comment>
<dbReference type="InterPro" id="IPR044893">
    <property type="entry name" value="RNA_pol_Rpb1_clamp_domain"/>
</dbReference>
<feature type="region of interest" description="Disordered" evidence="15">
    <location>
        <begin position="1"/>
        <end position="33"/>
    </location>
</feature>
<evidence type="ECO:0000256" key="10">
    <source>
        <dbReference type="ARBA" id="ARBA00023163"/>
    </source>
</evidence>
<dbReference type="FunFam" id="4.10.860.120:FF:000004">
    <property type="entry name" value="DNA-directed RNA polymerase subunit"/>
    <property type="match status" value="1"/>
</dbReference>
<dbReference type="Gene3D" id="4.10.860.120">
    <property type="entry name" value="RNA polymerase II, clamp domain"/>
    <property type="match status" value="1"/>
</dbReference>
<dbReference type="SMART" id="SM00663">
    <property type="entry name" value="RPOLA_N"/>
    <property type="match status" value="1"/>
</dbReference>
<evidence type="ECO:0000256" key="4">
    <source>
        <dbReference type="ARBA" id="ARBA00022478"/>
    </source>
</evidence>
<evidence type="ECO:0000256" key="15">
    <source>
        <dbReference type="SAM" id="MobiDB-lite"/>
    </source>
</evidence>
<dbReference type="Gene3D" id="3.30.1490.180">
    <property type="entry name" value="RNA polymerase ii"/>
    <property type="match status" value="1"/>
</dbReference>
<organism evidence="18">
    <name type="scientific">Ostreococcus tauri</name>
    <name type="common">Marine green alga</name>
    <dbReference type="NCBI Taxonomy" id="70448"/>
    <lineage>
        <taxon>Eukaryota</taxon>
        <taxon>Viridiplantae</taxon>
        <taxon>Chlorophyta</taxon>
        <taxon>Mamiellophyceae</taxon>
        <taxon>Mamiellales</taxon>
        <taxon>Bathycoccaceae</taxon>
        <taxon>Ostreococcus</taxon>
    </lineage>
</organism>
<evidence type="ECO:0000256" key="12">
    <source>
        <dbReference type="ARBA" id="ARBA00048552"/>
    </source>
</evidence>
<keyword evidence="4 14" id="KW-0240">DNA-directed RNA polymerase</keyword>
<protein>
    <recommendedName>
        <fullName evidence="14">DNA-directed RNA polymerase subunit</fullName>
        <ecNumber evidence="14">2.7.7.6</ecNumber>
    </recommendedName>
</protein>
<dbReference type="Gene3D" id="6.10.250.2940">
    <property type="match status" value="1"/>
</dbReference>
<dbReference type="GO" id="GO:0003677">
    <property type="term" value="F:DNA binding"/>
    <property type="evidence" value="ECO:0007669"/>
    <property type="project" value="InterPro"/>
</dbReference>
<proteinExistence type="inferred from homology"/>
<dbReference type="EMBL" id="KZ155839">
    <property type="protein sequence ID" value="OUS42231.1"/>
    <property type="molecule type" value="Genomic_DNA"/>
</dbReference>
<evidence type="ECO:0000256" key="8">
    <source>
        <dbReference type="ARBA" id="ARBA00022833"/>
    </source>
</evidence>
<dbReference type="GO" id="GO:0005634">
    <property type="term" value="C:nucleus"/>
    <property type="evidence" value="ECO:0007669"/>
    <property type="project" value="UniProtKB-SubCell"/>
</dbReference>
<comment type="subcellular location">
    <subcellularLocation>
        <location evidence="1">Nucleus</location>
    </subcellularLocation>
</comment>
<dbReference type="Gene3D" id="6.20.50.80">
    <property type="match status" value="1"/>
</dbReference>
<evidence type="ECO:0000256" key="2">
    <source>
        <dbReference type="ARBA" id="ARBA00007207"/>
    </source>
</evidence>
<evidence type="ECO:0000256" key="6">
    <source>
        <dbReference type="ARBA" id="ARBA00022695"/>
    </source>
</evidence>
<dbReference type="InterPro" id="IPR015700">
    <property type="entry name" value="RPC1"/>
</dbReference>
<keyword evidence="11" id="KW-0539">Nucleus</keyword>
<dbReference type="Pfam" id="PF04983">
    <property type="entry name" value="RNA_pol_Rpb1_3"/>
    <property type="match status" value="1"/>
</dbReference>
<evidence type="ECO:0000259" key="17">
    <source>
        <dbReference type="SMART" id="SM00663"/>
    </source>
</evidence>
<dbReference type="InterPro" id="IPR038120">
    <property type="entry name" value="Rpb1_funnel_sf"/>
</dbReference>
<dbReference type="NCBIfam" id="NF006336">
    <property type="entry name" value="PRK08566.1"/>
    <property type="match status" value="1"/>
</dbReference>
<dbReference type="InterPro" id="IPR007081">
    <property type="entry name" value="RNA_pol_Rpb1_5"/>
</dbReference>
<accession>A0A1Y5HYA1</accession>
<evidence type="ECO:0000256" key="7">
    <source>
        <dbReference type="ARBA" id="ARBA00022723"/>
    </source>
</evidence>
<evidence type="ECO:0000256" key="5">
    <source>
        <dbReference type="ARBA" id="ARBA00022679"/>
    </source>
</evidence>
<keyword evidence="9" id="KW-0460">Magnesium</keyword>
<feature type="transmembrane region" description="Helical" evidence="16">
    <location>
        <begin position="54"/>
        <end position="72"/>
    </location>
</feature>
<evidence type="ECO:0000256" key="1">
    <source>
        <dbReference type="ARBA" id="ARBA00004123"/>
    </source>
</evidence>
<keyword evidence="5 14" id="KW-0808">Transferase</keyword>
<dbReference type="CDD" id="cd02736">
    <property type="entry name" value="RNAP_III_Rpc1_C"/>
    <property type="match status" value="1"/>
</dbReference>
<dbReference type="Proteomes" id="UP000195557">
    <property type="component" value="Unassembled WGS sequence"/>
</dbReference>
<feature type="compositionally biased region" description="Basic and acidic residues" evidence="15">
    <location>
        <begin position="1"/>
        <end position="10"/>
    </location>
</feature>
<reference evidence="18" key="1">
    <citation type="submission" date="2017-04" db="EMBL/GenBank/DDBJ databases">
        <title>Population genomics of picophytoplankton unveils novel chromosome hypervariability.</title>
        <authorList>
            <consortium name="DOE Joint Genome Institute"/>
            <person name="Blanc-Mathieu R."/>
            <person name="Krasovec M."/>
            <person name="Hebrard M."/>
            <person name="Yau S."/>
            <person name="Desgranges E."/>
            <person name="Martin J."/>
            <person name="Schackwitz W."/>
            <person name="Kuo A."/>
            <person name="Salin G."/>
            <person name="Donnadieu C."/>
            <person name="Desdevises Y."/>
            <person name="Sanchez-Ferandin S."/>
            <person name="Moreau H."/>
            <person name="Rivals E."/>
            <person name="Grigoriev I.V."/>
            <person name="Grimsley N."/>
            <person name="Eyre-Walker A."/>
            <person name="Piganeau G."/>
        </authorList>
    </citation>
    <scope>NUCLEOTIDE SEQUENCE [LARGE SCALE GENOMIC DNA]</scope>
    <source>
        <strain evidence="18">RCC 1115</strain>
    </source>
</reference>
<evidence type="ECO:0000256" key="11">
    <source>
        <dbReference type="ARBA" id="ARBA00023242"/>
    </source>
</evidence>
<evidence type="ECO:0000256" key="9">
    <source>
        <dbReference type="ARBA" id="ARBA00022842"/>
    </source>
</evidence>
<dbReference type="FunFam" id="1.10.150.390:FF:000003">
    <property type="entry name" value="DNA-directed RNA polymerase subunit"/>
    <property type="match status" value="1"/>
</dbReference>
<dbReference type="InterPro" id="IPR042102">
    <property type="entry name" value="RNA_pol_Rpb1_3_sf"/>
</dbReference>
<comment type="similarity">
    <text evidence="2">Belongs to the RNA polymerase beta' chain family. RpoC1 subfamily.</text>
</comment>
<dbReference type="InterPro" id="IPR007083">
    <property type="entry name" value="RNA_pol_Rpb1_4"/>
</dbReference>
<comment type="subunit">
    <text evidence="3">Component of the RNA polymerase III (Pol III) complex consisting of 17 subunits.</text>
</comment>
<keyword evidence="7" id="KW-0479">Metal-binding</keyword>
<dbReference type="PANTHER" id="PTHR48446">
    <property type="entry name" value="DNA-DIRECTED RNA POLYMERASE SUBUNIT BETA' N-TERMINAL SECTION"/>
    <property type="match status" value="1"/>
</dbReference>
<dbReference type="InterPro" id="IPR000722">
    <property type="entry name" value="RNA_pol_asu"/>
</dbReference>
<dbReference type="SUPFAM" id="SSF64484">
    <property type="entry name" value="beta and beta-prime subunits of DNA dependent RNA-polymerase"/>
    <property type="match status" value="1"/>
</dbReference>
<keyword evidence="6 14" id="KW-0548">Nucleotidyltransferase</keyword>
<feature type="domain" description="RNA polymerase N-terminal" evidence="17">
    <location>
        <begin position="1151"/>
        <end position="1456"/>
    </location>
</feature>
<dbReference type="CDD" id="cd02583">
    <property type="entry name" value="RNAP_III_RPC1_N"/>
    <property type="match status" value="1"/>
</dbReference>
<dbReference type="InterPro" id="IPR035698">
    <property type="entry name" value="RNAP_III_Rpc1_C"/>
</dbReference>
<evidence type="ECO:0000256" key="13">
    <source>
        <dbReference type="ARBA" id="ARBA00058108"/>
    </source>
</evidence>
<dbReference type="InterPro" id="IPR007066">
    <property type="entry name" value="RNA_pol_Rpb1_3"/>
</dbReference>
<dbReference type="InterPro" id="IPR007080">
    <property type="entry name" value="RNA_pol_Rpb1_1"/>
</dbReference>
<keyword evidence="8" id="KW-0862">Zinc</keyword>
<dbReference type="Pfam" id="PF05000">
    <property type="entry name" value="RNA_pol_Rpb1_4"/>
    <property type="match status" value="1"/>
</dbReference>
<dbReference type="EC" id="2.7.7.6" evidence="14"/>
<dbReference type="Gene3D" id="1.10.132.30">
    <property type="match status" value="1"/>
</dbReference>